<comment type="caution">
    <text evidence="2">The sequence shown here is derived from an EMBL/GenBank/DDBJ whole genome shotgun (WGS) entry which is preliminary data.</text>
</comment>
<organism evidence="2 3">
    <name type="scientific">Podospora pseudopauciseta</name>
    <dbReference type="NCBI Taxonomy" id="2093780"/>
    <lineage>
        <taxon>Eukaryota</taxon>
        <taxon>Fungi</taxon>
        <taxon>Dikarya</taxon>
        <taxon>Ascomycota</taxon>
        <taxon>Pezizomycotina</taxon>
        <taxon>Sordariomycetes</taxon>
        <taxon>Sordariomycetidae</taxon>
        <taxon>Sordariales</taxon>
        <taxon>Podosporaceae</taxon>
        <taxon>Podospora</taxon>
    </lineage>
</organism>
<evidence type="ECO:0000313" key="3">
    <source>
        <dbReference type="Proteomes" id="UP001326199"/>
    </source>
</evidence>
<name>A0ABR0H798_9PEZI</name>
<gene>
    <name evidence="2" type="ORF">QC763_0080400</name>
</gene>
<evidence type="ECO:0000313" key="2">
    <source>
        <dbReference type="EMBL" id="KAK4663910.1"/>
    </source>
</evidence>
<sequence length="74" mass="8228">MFQDVPSFMIAEQSWGIFCTQHSQPSSDSSEAGLRQAVAIQRDRYAKKKKRISAVTPPIPGSLDPREVPREAPT</sequence>
<dbReference type="RefSeq" id="XP_062763876.1">
    <property type="nucleotide sequence ID" value="XM_062906092.1"/>
</dbReference>
<feature type="compositionally biased region" description="Basic and acidic residues" evidence="1">
    <location>
        <begin position="64"/>
        <end position="74"/>
    </location>
</feature>
<dbReference type="Proteomes" id="UP001326199">
    <property type="component" value="Unassembled WGS sequence"/>
</dbReference>
<reference evidence="2 3" key="1">
    <citation type="journal article" date="2023" name="bioRxiv">
        <title>High-quality genome assemblies of four members of thePodospora anserinaspecies complex.</title>
        <authorList>
            <person name="Ament-Velasquez S.L."/>
            <person name="Vogan A.A."/>
            <person name="Wallerman O."/>
            <person name="Hartmann F."/>
            <person name="Gautier V."/>
            <person name="Silar P."/>
            <person name="Giraud T."/>
            <person name="Johannesson H."/>
        </authorList>
    </citation>
    <scope>NUCLEOTIDE SEQUENCE [LARGE SCALE GENOMIC DNA]</scope>
    <source>
        <strain evidence="2 3">CBS 411.78</strain>
    </source>
</reference>
<feature type="region of interest" description="Disordered" evidence="1">
    <location>
        <begin position="49"/>
        <end position="74"/>
    </location>
</feature>
<protein>
    <submittedName>
        <fullName evidence="2">Uncharacterized protein</fullName>
    </submittedName>
</protein>
<proteinExistence type="predicted"/>
<dbReference type="EMBL" id="JAFFHB010000007">
    <property type="protein sequence ID" value="KAK4663910.1"/>
    <property type="molecule type" value="Genomic_DNA"/>
</dbReference>
<accession>A0ABR0H798</accession>
<keyword evidence="3" id="KW-1185">Reference proteome</keyword>
<dbReference type="GeneID" id="87926250"/>
<evidence type="ECO:0000256" key="1">
    <source>
        <dbReference type="SAM" id="MobiDB-lite"/>
    </source>
</evidence>